<dbReference type="InterPro" id="IPR002068">
    <property type="entry name" value="A-crystallin/Hsp20_dom"/>
</dbReference>
<dbReference type="GO" id="GO:0042026">
    <property type="term" value="P:protein refolding"/>
    <property type="evidence" value="ECO:0007669"/>
    <property type="project" value="TreeGrafter"/>
</dbReference>
<dbReference type="AlphaFoldDB" id="A0AAN8IJP5"/>
<gene>
    <name evidence="5" type="ORF">GCK32_012834</name>
</gene>
<dbReference type="GO" id="GO:0005634">
    <property type="term" value="C:nucleus"/>
    <property type="evidence" value="ECO:0007669"/>
    <property type="project" value="TreeGrafter"/>
</dbReference>
<dbReference type="GO" id="GO:0005737">
    <property type="term" value="C:cytoplasm"/>
    <property type="evidence" value="ECO:0007669"/>
    <property type="project" value="TreeGrafter"/>
</dbReference>
<evidence type="ECO:0000313" key="5">
    <source>
        <dbReference type="EMBL" id="KAK5976036.1"/>
    </source>
</evidence>
<dbReference type="GO" id="GO:0009408">
    <property type="term" value="P:response to heat"/>
    <property type="evidence" value="ECO:0007669"/>
    <property type="project" value="TreeGrafter"/>
</dbReference>
<dbReference type="PRINTS" id="PR00299">
    <property type="entry name" value="ACRYSTALLIN"/>
</dbReference>
<comment type="caution">
    <text evidence="5">The sequence shown here is derived from an EMBL/GenBank/DDBJ whole genome shotgun (WGS) entry which is preliminary data.</text>
</comment>
<keyword evidence="6" id="KW-1185">Reference proteome</keyword>
<dbReference type="PANTHER" id="PTHR45640:SF1">
    <property type="entry name" value="HEAT SHOCK PROTEIN HSP-16.1_HSP-16.11-RELATED"/>
    <property type="match status" value="1"/>
</dbReference>
<dbReference type="CDD" id="cd06526">
    <property type="entry name" value="metazoan_ACD"/>
    <property type="match status" value="1"/>
</dbReference>
<dbReference type="GO" id="GO:0051082">
    <property type="term" value="F:unfolded protein binding"/>
    <property type="evidence" value="ECO:0007669"/>
    <property type="project" value="TreeGrafter"/>
</dbReference>
<dbReference type="PANTHER" id="PTHR45640">
    <property type="entry name" value="HEAT SHOCK PROTEIN HSP-12.2-RELATED"/>
    <property type="match status" value="1"/>
</dbReference>
<accession>A0AAN8IJP5</accession>
<evidence type="ECO:0000256" key="3">
    <source>
        <dbReference type="RuleBase" id="RU003616"/>
    </source>
</evidence>
<dbReference type="InterPro" id="IPR055269">
    <property type="entry name" value="Alpha-crystallin/HSP_16"/>
</dbReference>
<dbReference type="InterPro" id="IPR001436">
    <property type="entry name" value="Alpha-crystallin/sHSP_animal"/>
</dbReference>
<reference evidence="5 6" key="1">
    <citation type="submission" date="2019-10" db="EMBL/GenBank/DDBJ databases">
        <title>Assembly and Annotation for the nematode Trichostrongylus colubriformis.</title>
        <authorList>
            <person name="Martin J."/>
        </authorList>
    </citation>
    <scope>NUCLEOTIDE SEQUENCE [LARGE SCALE GENOMIC DNA]</scope>
    <source>
        <strain evidence="5">G859</strain>
        <tissue evidence="5">Whole worm</tissue>
    </source>
</reference>
<dbReference type="GO" id="GO:0036498">
    <property type="term" value="P:IRE1-mediated unfolded protein response"/>
    <property type="evidence" value="ECO:0007669"/>
    <property type="project" value="TreeGrafter"/>
</dbReference>
<protein>
    <submittedName>
        <fullName evidence="5">SHSP domain-containing protein</fullName>
    </submittedName>
</protein>
<dbReference type="Proteomes" id="UP001331761">
    <property type="component" value="Unassembled WGS sequence"/>
</dbReference>
<feature type="domain" description="SHSP" evidence="4">
    <location>
        <begin position="36"/>
        <end position="143"/>
    </location>
</feature>
<dbReference type="PROSITE" id="PS01031">
    <property type="entry name" value="SHSP"/>
    <property type="match status" value="1"/>
</dbReference>
<dbReference type="EMBL" id="WIXE01012303">
    <property type="protein sequence ID" value="KAK5976036.1"/>
    <property type="molecule type" value="Genomic_DNA"/>
</dbReference>
<evidence type="ECO:0000256" key="1">
    <source>
        <dbReference type="PIRNR" id="PIRNR036514"/>
    </source>
</evidence>
<dbReference type="SUPFAM" id="SSF49764">
    <property type="entry name" value="HSP20-like chaperones"/>
    <property type="match status" value="1"/>
</dbReference>
<dbReference type="InterPro" id="IPR008978">
    <property type="entry name" value="HSP20-like_chaperone"/>
</dbReference>
<proteinExistence type="inferred from homology"/>
<evidence type="ECO:0000256" key="2">
    <source>
        <dbReference type="PROSITE-ProRule" id="PRU00285"/>
    </source>
</evidence>
<organism evidence="5 6">
    <name type="scientific">Trichostrongylus colubriformis</name>
    <name type="common">Black scour worm</name>
    <dbReference type="NCBI Taxonomy" id="6319"/>
    <lineage>
        <taxon>Eukaryota</taxon>
        <taxon>Metazoa</taxon>
        <taxon>Ecdysozoa</taxon>
        <taxon>Nematoda</taxon>
        <taxon>Chromadorea</taxon>
        <taxon>Rhabditida</taxon>
        <taxon>Rhabditina</taxon>
        <taxon>Rhabditomorpha</taxon>
        <taxon>Strongyloidea</taxon>
        <taxon>Trichostrongylidae</taxon>
        <taxon>Trichostrongylus</taxon>
    </lineage>
</organism>
<dbReference type="PIRSF" id="PIRSF036514">
    <property type="entry name" value="Sm_HSP_B1"/>
    <property type="match status" value="1"/>
</dbReference>
<sequence>MDLWAQMMHRMMNDYLRDFNSFERSLRPYWRHADHSVMSVANETQQVVDDDQKFAVSIDVSQFHPEELKVNLDGRELIIEGKQQHKSDNSYMERSFLRKWTLPETVNLEAVRTQLSDAGHLSIEAPKVTAASTQRRTIPIERAPSQH</sequence>
<evidence type="ECO:0000259" key="4">
    <source>
        <dbReference type="PROSITE" id="PS01031"/>
    </source>
</evidence>
<evidence type="ECO:0000313" key="6">
    <source>
        <dbReference type="Proteomes" id="UP001331761"/>
    </source>
</evidence>
<comment type="similarity">
    <text evidence="1 2 3">Belongs to the small heat shock protein (HSP20) family.</text>
</comment>
<name>A0AAN8IJP5_TRICO</name>
<dbReference type="Pfam" id="PF00011">
    <property type="entry name" value="HSP20"/>
    <property type="match status" value="1"/>
</dbReference>
<dbReference type="Gene3D" id="2.60.40.790">
    <property type="match status" value="1"/>
</dbReference>